<protein>
    <recommendedName>
        <fullName evidence="4">Cystatin domain-containing protein</fullName>
    </recommendedName>
</protein>
<feature type="chain" id="PRO_5045988795" description="Cystatin domain-containing protein" evidence="1">
    <location>
        <begin position="17"/>
        <end position="137"/>
    </location>
</feature>
<dbReference type="InterPro" id="IPR046350">
    <property type="entry name" value="Cystatin_sf"/>
</dbReference>
<evidence type="ECO:0000313" key="2">
    <source>
        <dbReference type="EMBL" id="KAL5105089.1"/>
    </source>
</evidence>
<dbReference type="EMBL" id="JAKROA010000009">
    <property type="protein sequence ID" value="KAL5105089.1"/>
    <property type="molecule type" value="Genomic_DNA"/>
</dbReference>
<dbReference type="SUPFAM" id="SSF54403">
    <property type="entry name" value="Cystatin/monellin"/>
    <property type="match status" value="1"/>
</dbReference>
<comment type="caution">
    <text evidence="2">The sequence shown here is derived from an EMBL/GenBank/DDBJ whole genome shotgun (WGS) entry which is preliminary data.</text>
</comment>
<evidence type="ECO:0008006" key="4">
    <source>
        <dbReference type="Google" id="ProtNLM"/>
    </source>
</evidence>
<organism evidence="2 3">
    <name type="scientific">Taenia crassiceps</name>
    <dbReference type="NCBI Taxonomy" id="6207"/>
    <lineage>
        <taxon>Eukaryota</taxon>
        <taxon>Metazoa</taxon>
        <taxon>Spiralia</taxon>
        <taxon>Lophotrochozoa</taxon>
        <taxon>Platyhelminthes</taxon>
        <taxon>Cestoda</taxon>
        <taxon>Eucestoda</taxon>
        <taxon>Cyclophyllidea</taxon>
        <taxon>Taeniidae</taxon>
        <taxon>Taenia</taxon>
    </lineage>
</organism>
<keyword evidence="3" id="KW-1185">Reference proteome</keyword>
<dbReference type="Gene3D" id="3.10.450.10">
    <property type="match status" value="1"/>
</dbReference>
<accession>A0ABR4Q601</accession>
<reference evidence="2 3" key="1">
    <citation type="journal article" date="2022" name="Front. Cell. Infect. Microbiol.">
        <title>The Genomes of Two Strains of Taenia crassiceps the Animal Model for the Study of Human Cysticercosis.</title>
        <authorList>
            <person name="Bobes R.J."/>
            <person name="Estrada K."/>
            <person name="Rios-Valencia D.G."/>
            <person name="Calderon-Gallegos A."/>
            <person name="de la Torre P."/>
            <person name="Carrero J.C."/>
            <person name="Sanchez-Flores A."/>
            <person name="Laclette J.P."/>
        </authorList>
    </citation>
    <scope>NUCLEOTIDE SEQUENCE [LARGE SCALE GENOMIC DNA]</scope>
    <source>
        <strain evidence="2">WFUcys</strain>
    </source>
</reference>
<keyword evidence="1" id="KW-0732">Signal</keyword>
<evidence type="ECO:0000313" key="3">
    <source>
        <dbReference type="Proteomes" id="UP001651158"/>
    </source>
</evidence>
<dbReference type="Proteomes" id="UP001651158">
    <property type="component" value="Unassembled WGS sequence"/>
</dbReference>
<feature type="signal peptide" evidence="1">
    <location>
        <begin position="1"/>
        <end position="16"/>
    </location>
</feature>
<evidence type="ECO:0000256" key="1">
    <source>
        <dbReference type="SAM" id="SignalP"/>
    </source>
</evidence>
<name>A0ABR4Q601_9CEST</name>
<gene>
    <name evidence="2" type="ORF">TcWFU_001078</name>
</gene>
<proteinExistence type="predicted"/>
<sequence>MFCVVVVLSLAAFVLACQDEDKPILRHRGHLLGGVVSLTPEVLQSEEVKERVEEALHQLSSQSGGLMTHRIIHICSGTRQVVNGFKYVFVVEVESSPTEGAAGSEPVSEVYRVQIYEPASRGAKKRYTFEKVPTNEE</sequence>